<reference evidence="3 4" key="1">
    <citation type="journal article" date="2014" name="Nat. Commun.">
        <title>Klebsormidium flaccidum genome reveals primary factors for plant terrestrial adaptation.</title>
        <authorList>
            <person name="Hori K."/>
            <person name="Maruyama F."/>
            <person name="Fujisawa T."/>
            <person name="Togashi T."/>
            <person name="Yamamoto N."/>
            <person name="Seo M."/>
            <person name="Sato S."/>
            <person name="Yamada T."/>
            <person name="Mori H."/>
            <person name="Tajima N."/>
            <person name="Moriyama T."/>
            <person name="Ikeuchi M."/>
            <person name="Watanabe M."/>
            <person name="Wada H."/>
            <person name="Kobayashi K."/>
            <person name="Saito M."/>
            <person name="Masuda T."/>
            <person name="Sasaki-Sekimoto Y."/>
            <person name="Mashiguchi K."/>
            <person name="Awai K."/>
            <person name="Shimojima M."/>
            <person name="Masuda S."/>
            <person name="Iwai M."/>
            <person name="Nobusawa T."/>
            <person name="Narise T."/>
            <person name="Kondo S."/>
            <person name="Saito H."/>
            <person name="Sato R."/>
            <person name="Murakawa M."/>
            <person name="Ihara Y."/>
            <person name="Oshima-Yamada Y."/>
            <person name="Ohtaka K."/>
            <person name="Satoh M."/>
            <person name="Sonobe K."/>
            <person name="Ishii M."/>
            <person name="Ohtani R."/>
            <person name="Kanamori-Sato M."/>
            <person name="Honoki R."/>
            <person name="Miyazaki D."/>
            <person name="Mochizuki H."/>
            <person name="Umetsu J."/>
            <person name="Higashi K."/>
            <person name="Shibata D."/>
            <person name="Kamiya Y."/>
            <person name="Sato N."/>
            <person name="Nakamura Y."/>
            <person name="Tabata S."/>
            <person name="Ida S."/>
            <person name="Kurokawa K."/>
            <person name="Ohta H."/>
        </authorList>
    </citation>
    <scope>NUCLEOTIDE SEQUENCE [LARGE SCALE GENOMIC DNA]</scope>
    <source>
        <strain evidence="3 4">NIES-2285</strain>
    </source>
</reference>
<protein>
    <submittedName>
        <fullName evidence="3">Uncharacterized protein</fullName>
    </submittedName>
</protein>
<evidence type="ECO:0000313" key="4">
    <source>
        <dbReference type="Proteomes" id="UP000054558"/>
    </source>
</evidence>
<dbReference type="AlphaFoldDB" id="A0A1Y1HPT0"/>
<keyword evidence="2" id="KW-0732">Signal</keyword>
<evidence type="ECO:0000256" key="1">
    <source>
        <dbReference type="SAM" id="Phobius"/>
    </source>
</evidence>
<dbReference type="Proteomes" id="UP000054558">
    <property type="component" value="Unassembled WGS sequence"/>
</dbReference>
<organism evidence="3 4">
    <name type="scientific">Klebsormidium nitens</name>
    <name type="common">Green alga</name>
    <name type="synonym">Ulothrix nitens</name>
    <dbReference type="NCBI Taxonomy" id="105231"/>
    <lineage>
        <taxon>Eukaryota</taxon>
        <taxon>Viridiplantae</taxon>
        <taxon>Streptophyta</taxon>
        <taxon>Klebsormidiophyceae</taxon>
        <taxon>Klebsormidiales</taxon>
        <taxon>Klebsormidiaceae</taxon>
        <taxon>Klebsormidium</taxon>
    </lineage>
</organism>
<feature type="chain" id="PRO_5013163725" evidence="2">
    <location>
        <begin position="28"/>
        <end position="752"/>
    </location>
</feature>
<feature type="transmembrane region" description="Helical" evidence="1">
    <location>
        <begin position="603"/>
        <end position="622"/>
    </location>
</feature>
<feature type="signal peptide" evidence="2">
    <location>
        <begin position="1"/>
        <end position="27"/>
    </location>
</feature>
<dbReference type="EMBL" id="DF237007">
    <property type="protein sequence ID" value="GAQ80630.1"/>
    <property type="molecule type" value="Genomic_DNA"/>
</dbReference>
<keyword evidence="4" id="KW-1185">Reference proteome</keyword>
<proteinExistence type="predicted"/>
<name>A0A1Y1HPT0_KLENI</name>
<feature type="transmembrane region" description="Helical" evidence="1">
    <location>
        <begin position="538"/>
        <end position="559"/>
    </location>
</feature>
<keyword evidence="1" id="KW-0812">Transmembrane</keyword>
<feature type="transmembrane region" description="Helical" evidence="1">
    <location>
        <begin position="495"/>
        <end position="517"/>
    </location>
</feature>
<evidence type="ECO:0000313" key="3">
    <source>
        <dbReference type="EMBL" id="GAQ80630.1"/>
    </source>
</evidence>
<keyword evidence="1" id="KW-0472">Membrane</keyword>
<sequence>MAGRRFFPVAFSLFCFFLGALPSGLSAQGLVAVPSTMTHKLGAYYISALGKDLTFYQLLNGRHQRGTNAYNLVNGIGDSADPIRAAKETSPVRGYYKSWSIGGRVIVDVFYKLVRCPGGDPSNCLAFERIIPVNAPRLSGAPVIPTVLKQSFGVRGLWLLNANQAAANTVLKQPASEEKLYVDDVFDSGRIYYKVAPPPPPCRSAYPQTYLYSIGEFFDRPQFNCVLFGGVYIMMTTTDEAGYTAMQQYGTSPENCDGSLALLFNLIAPQRGFPSSGPQIVYLARRPGSVPFTLQLAFPYTLDCEQLPRNVSLLLQAATILAQEGNGVDVTKSRVGKNLAIPEPITSLGFANACTPVYVAYYGAAVWGQTNGIPETSSDSTFLETLIRTNAGDTCIAAPSVNGGFSGRDYFEDACAQLYFGNATQQREGVVTMLQLGPTAVPDQVAFNAAVSRCVGKGVYTLPIQGILPQIAIDFDATKASLLASTEVKVHLDSVAANAASVVALEIALASCGAFVTRTIARSSYYRTRRLSNFTARLLACLATLVAVTVLNVPNFALIDRSLSNHRARRVFAAASSAQYKPSNCSAVLLSETHAFVTVEGSSATAVIGVALYVLAACYAVWDTWALFGDVIRGSADARRCLGNATVEDGRRITVEWRETDGRLHDLLNPAAVLKAGEMADYELRSARLRATICGRRSGTPPGRRFRAPEPKHLLAVWISRAARRFHKYQCKVGRSRILDCGVKLPLMQRGR</sequence>
<accession>A0A1Y1HPT0</accession>
<keyword evidence="1" id="KW-1133">Transmembrane helix</keyword>
<gene>
    <name evidence="3" type="ORF">KFL_000580240</name>
</gene>
<evidence type="ECO:0000256" key="2">
    <source>
        <dbReference type="SAM" id="SignalP"/>
    </source>
</evidence>